<gene>
    <name evidence="9" type="ORF">PPERSA_02344</name>
</gene>
<dbReference type="GO" id="GO:0141221">
    <property type="term" value="F:histone deacetylase activity, hydrolytic mechanism"/>
    <property type="evidence" value="ECO:0007669"/>
    <property type="project" value="UniProtKB-EC"/>
</dbReference>
<keyword evidence="2 4" id="KW-0378">Hydrolase</keyword>
<dbReference type="AlphaFoldDB" id="A0A0V0QU77"/>
<feature type="active site" description="Proton acceptor" evidence="5">
    <location>
        <position position="160"/>
    </location>
</feature>
<dbReference type="PRINTS" id="PR01270">
    <property type="entry name" value="HDASUPER"/>
</dbReference>
<evidence type="ECO:0000256" key="2">
    <source>
        <dbReference type="ARBA" id="ARBA00022801"/>
    </source>
</evidence>
<keyword evidence="4" id="KW-0804">Transcription</keyword>
<comment type="subcellular location">
    <subcellularLocation>
        <location evidence="4">Nucleus</location>
    </subcellularLocation>
</comment>
<sequence length="463" mass="52229">MQFGDSTKKISYFFNPTIGEFNYGYKHFMNPKRIAMAHSLIVGYGVYASLDHYETREASAQELVQFHSQDYIDYLSNYVSPDKMKILSYLGEVLPEINEDEKNNIDNQKQFSIGIVPDNPGFEGVYTFSQLSAGGSIDAAHLIINDMANIAINYGGGLHHAKKREASGFCYINDIVLCILELLKVYPRVLYIDIDVHHGDGVEEAFCLTNRVMTVSFHEYGANFFPGTGSLNNIGEGFGLHHSVNVPLLPGMTDDMYRETFQSVINMVNQSFKPDAIVLQCGADSCAYDRIGNFNMSIKGHGECVKFITQLGIPLVVLGGGGYTIHNVSRCWAYEAGLITGQELSGKIPEDDKYYLLYGPNPQLHFPIIPNFENQNTQKDINKIIATIGQNLKDIEGRPGVQFHHVPETFLYDSDDEIEEEDEIGQKLYEREIEIKCDGGYEQFIKKRKIHQRTRKGISLYEK</sequence>
<keyword evidence="4" id="KW-0539">Nucleus</keyword>
<dbReference type="OMA" id="FHERPET"/>
<evidence type="ECO:0000259" key="8">
    <source>
        <dbReference type="Pfam" id="PF00850"/>
    </source>
</evidence>
<dbReference type="EC" id="3.5.1.98" evidence="1 4"/>
<feature type="binding site" evidence="7">
    <location>
        <position position="197"/>
    </location>
    <ligand>
        <name>a divalent metal cation</name>
        <dbReference type="ChEBI" id="CHEBI:60240"/>
    </ligand>
</feature>
<keyword evidence="3 4" id="KW-0156">Chromatin regulator</keyword>
<feature type="binding site" evidence="7">
    <location>
        <position position="284"/>
    </location>
    <ligand>
        <name>a divalent metal cation</name>
        <dbReference type="ChEBI" id="CHEBI:60240"/>
    </ligand>
</feature>
<evidence type="ECO:0000256" key="4">
    <source>
        <dbReference type="PIRNR" id="PIRNR037913"/>
    </source>
</evidence>
<dbReference type="Proteomes" id="UP000054937">
    <property type="component" value="Unassembled WGS sequence"/>
</dbReference>
<dbReference type="Gene3D" id="3.40.800.20">
    <property type="entry name" value="Histone deacetylase domain"/>
    <property type="match status" value="1"/>
</dbReference>
<comment type="catalytic activity">
    <reaction evidence="4">
        <text>N(6)-acetyl-L-lysyl-[histone] + H2O = L-lysyl-[histone] + acetate</text>
        <dbReference type="Rhea" id="RHEA:58196"/>
        <dbReference type="Rhea" id="RHEA-COMP:9845"/>
        <dbReference type="Rhea" id="RHEA-COMP:11338"/>
        <dbReference type="ChEBI" id="CHEBI:15377"/>
        <dbReference type="ChEBI" id="CHEBI:29969"/>
        <dbReference type="ChEBI" id="CHEBI:30089"/>
        <dbReference type="ChEBI" id="CHEBI:61930"/>
        <dbReference type="EC" id="3.5.1.98"/>
    </reaction>
</comment>
<evidence type="ECO:0000256" key="3">
    <source>
        <dbReference type="ARBA" id="ARBA00022853"/>
    </source>
</evidence>
<evidence type="ECO:0000256" key="7">
    <source>
        <dbReference type="PIRSR" id="PIRSR037913-3"/>
    </source>
</evidence>
<feature type="binding site" evidence="6">
    <location>
        <position position="168"/>
    </location>
    <ligand>
        <name>substrate</name>
    </ligand>
</feature>
<evidence type="ECO:0000256" key="6">
    <source>
        <dbReference type="PIRSR" id="PIRSR037913-2"/>
    </source>
</evidence>
<dbReference type="InterPro" id="IPR023801">
    <property type="entry name" value="His_deacetylse_dom"/>
</dbReference>
<feature type="binding site" evidence="7">
    <location>
        <position position="195"/>
    </location>
    <ligand>
        <name>a divalent metal cation</name>
        <dbReference type="ChEBI" id="CHEBI:60240"/>
    </ligand>
</feature>
<name>A0A0V0QU77_PSEPJ</name>
<dbReference type="FunCoup" id="A0A0V0QU77">
    <property type="interactions" value="457"/>
</dbReference>
<organism evidence="9 10">
    <name type="scientific">Pseudocohnilembus persalinus</name>
    <name type="common">Ciliate</name>
    <dbReference type="NCBI Taxonomy" id="266149"/>
    <lineage>
        <taxon>Eukaryota</taxon>
        <taxon>Sar</taxon>
        <taxon>Alveolata</taxon>
        <taxon>Ciliophora</taxon>
        <taxon>Intramacronucleata</taxon>
        <taxon>Oligohymenophorea</taxon>
        <taxon>Scuticociliatia</taxon>
        <taxon>Philasterida</taxon>
        <taxon>Pseudocohnilembidae</taxon>
        <taxon>Pseudocohnilembus</taxon>
    </lineage>
</organism>
<dbReference type="GO" id="GO:0005634">
    <property type="term" value="C:nucleus"/>
    <property type="evidence" value="ECO:0007669"/>
    <property type="project" value="UniProtKB-SubCell"/>
</dbReference>
<proteinExistence type="inferred from homology"/>
<feature type="binding site" evidence="6">
    <location>
        <position position="323"/>
    </location>
    <ligand>
        <name>substrate</name>
    </ligand>
</feature>
<dbReference type="InterPro" id="IPR000286">
    <property type="entry name" value="HDACs"/>
</dbReference>
<protein>
    <recommendedName>
        <fullName evidence="1 4">Histone deacetylase</fullName>
        <ecNumber evidence="1 4">3.5.1.98</ecNumber>
    </recommendedName>
</protein>
<keyword evidence="4" id="KW-0805">Transcription regulation</keyword>
<feature type="binding site" evidence="6">
    <location>
        <position position="118"/>
    </location>
    <ligand>
        <name>substrate</name>
    </ligand>
</feature>
<dbReference type="InterPro" id="IPR037138">
    <property type="entry name" value="His_deacetylse_dom_sf"/>
</dbReference>
<dbReference type="CDD" id="cd09991">
    <property type="entry name" value="HDAC_classI"/>
    <property type="match status" value="1"/>
</dbReference>
<feature type="domain" description="Histone deacetylase" evidence="8">
    <location>
        <begin position="27"/>
        <end position="335"/>
    </location>
</feature>
<accession>A0A0V0QU77</accession>
<dbReference type="PIRSF" id="PIRSF037913">
    <property type="entry name" value="His_deacetylse_1"/>
    <property type="match status" value="1"/>
</dbReference>
<dbReference type="EMBL" id="LDAU01000104">
    <property type="protein sequence ID" value="KRX05812.1"/>
    <property type="molecule type" value="Genomic_DNA"/>
</dbReference>
<evidence type="ECO:0000313" key="10">
    <source>
        <dbReference type="Proteomes" id="UP000054937"/>
    </source>
</evidence>
<dbReference type="InterPro" id="IPR023696">
    <property type="entry name" value="Ureohydrolase_dom_sf"/>
</dbReference>
<evidence type="ECO:0000256" key="1">
    <source>
        <dbReference type="ARBA" id="ARBA00012111"/>
    </source>
</evidence>
<evidence type="ECO:0000256" key="5">
    <source>
        <dbReference type="PIRSR" id="PIRSR037913-1"/>
    </source>
</evidence>
<comment type="similarity">
    <text evidence="4">Belongs to the histone deacetylase family. HD Type 1 subfamily.</text>
</comment>
<comment type="caution">
    <text evidence="9">The sequence shown here is derived from an EMBL/GenBank/DDBJ whole genome shotgun (WGS) entry which is preliminary data.</text>
</comment>
<keyword evidence="7" id="KW-0479">Metal-binding</keyword>
<dbReference type="OrthoDB" id="1918432at2759"/>
<dbReference type="SUPFAM" id="SSF52768">
    <property type="entry name" value="Arginase/deacetylase"/>
    <property type="match status" value="1"/>
</dbReference>
<dbReference type="PANTHER" id="PTHR10625:SF44">
    <property type="entry name" value="HISTONE DEACETYLASE 19"/>
    <property type="match status" value="1"/>
</dbReference>
<dbReference type="InParanoid" id="A0A0V0QU77"/>
<dbReference type="GO" id="GO:0046872">
    <property type="term" value="F:metal ion binding"/>
    <property type="evidence" value="ECO:0007669"/>
    <property type="project" value="UniProtKB-KW"/>
</dbReference>
<evidence type="ECO:0000313" key="9">
    <source>
        <dbReference type="EMBL" id="KRX05812.1"/>
    </source>
</evidence>
<keyword evidence="10" id="KW-1185">Reference proteome</keyword>
<reference evidence="9 10" key="1">
    <citation type="journal article" date="2015" name="Sci. Rep.">
        <title>Genome of the facultative scuticociliatosis pathogen Pseudocohnilembus persalinus provides insight into its virulence through horizontal gene transfer.</title>
        <authorList>
            <person name="Xiong J."/>
            <person name="Wang G."/>
            <person name="Cheng J."/>
            <person name="Tian M."/>
            <person name="Pan X."/>
            <person name="Warren A."/>
            <person name="Jiang C."/>
            <person name="Yuan D."/>
            <person name="Miao W."/>
        </authorList>
    </citation>
    <scope>NUCLEOTIDE SEQUENCE [LARGE SCALE GENOMIC DNA]</scope>
    <source>
        <strain evidence="9">36N120E</strain>
    </source>
</reference>
<dbReference type="GO" id="GO:0040029">
    <property type="term" value="P:epigenetic regulation of gene expression"/>
    <property type="evidence" value="ECO:0007669"/>
    <property type="project" value="TreeGrafter"/>
</dbReference>
<dbReference type="Pfam" id="PF00850">
    <property type="entry name" value="Hist_deacetyl"/>
    <property type="match status" value="1"/>
</dbReference>
<dbReference type="InterPro" id="IPR003084">
    <property type="entry name" value="HDAC_I/II"/>
</dbReference>
<dbReference type="PANTHER" id="PTHR10625">
    <property type="entry name" value="HISTONE DEACETYLASE HDAC1-RELATED"/>
    <property type="match status" value="1"/>
</dbReference>
<dbReference type="PRINTS" id="PR01271">
    <property type="entry name" value="HISDACETLASE"/>
</dbReference>